<evidence type="ECO:0000256" key="1">
    <source>
        <dbReference type="ARBA" id="ARBA00005947"/>
    </source>
</evidence>
<dbReference type="InterPro" id="IPR000286">
    <property type="entry name" value="HDACs"/>
</dbReference>
<protein>
    <submittedName>
        <fullName evidence="4">Acetoin utilization deacetylase AcuC-like enzyme</fullName>
    </submittedName>
</protein>
<reference evidence="4 5" key="1">
    <citation type="submission" date="2019-03" db="EMBL/GenBank/DDBJ databases">
        <title>Genomic Encyclopedia of Archaeal and Bacterial Type Strains, Phase II (KMG-II): from individual species to whole genera.</title>
        <authorList>
            <person name="Goeker M."/>
        </authorList>
    </citation>
    <scope>NUCLEOTIDE SEQUENCE [LARGE SCALE GENOMIC DNA]</scope>
    <source>
        <strain evidence="4 5">DSM 18435</strain>
    </source>
</reference>
<dbReference type="RefSeq" id="WP_133643067.1">
    <property type="nucleotide sequence ID" value="NZ_SNYI01000001.1"/>
</dbReference>
<gene>
    <name evidence="4" type="ORF">CLV82_0891</name>
</gene>
<dbReference type="PANTHER" id="PTHR10625">
    <property type="entry name" value="HISTONE DEACETYLASE HDAC1-RELATED"/>
    <property type="match status" value="1"/>
</dbReference>
<dbReference type="InterPro" id="IPR023801">
    <property type="entry name" value="His_deacetylse_dom"/>
</dbReference>
<dbReference type="PANTHER" id="PTHR10625:SF19">
    <property type="entry name" value="HISTONE DEACETYLASE 12"/>
    <property type="match status" value="1"/>
</dbReference>
<evidence type="ECO:0000256" key="2">
    <source>
        <dbReference type="ARBA" id="ARBA00022801"/>
    </source>
</evidence>
<evidence type="ECO:0000313" key="5">
    <source>
        <dbReference type="Proteomes" id="UP000295468"/>
    </source>
</evidence>
<dbReference type="EMBL" id="SNYI01000001">
    <property type="protein sequence ID" value="TDQ33053.1"/>
    <property type="molecule type" value="Genomic_DNA"/>
</dbReference>
<evidence type="ECO:0000313" key="4">
    <source>
        <dbReference type="EMBL" id="TDQ33053.1"/>
    </source>
</evidence>
<name>A0A4R6TSA8_9FLAO</name>
<dbReference type="GO" id="GO:0016787">
    <property type="term" value="F:hydrolase activity"/>
    <property type="evidence" value="ECO:0007669"/>
    <property type="project" value="UniProtKB-KW"/>
</dbReference>
<dbReference type="Pfam" id="PF00850">
    <property type="entry name" value="Hist_deacetyl"/>
    <property type="match status" value="1"/>
</dbReference>
<dbReference type="InterPro" id="IPR037138">
    <property type="entry name" value="His_deacetylse_dom_sf"/>
</dbReference>
<dbReference type="OrthoDB" id="9808367at2"/>
<accession>A0A4R6TSA8</accession>
<dbReference type="GO" id="GO:0004407">
    <property type="term" value="F:histone deacetylase activity"/>
    <property type="evidence" value="ECO:0007669"/>
    <property type="project" value="InterPro"/>
</dbReference>
<keyword evidence="2" id="KW-0378">Hydrolase</keyword>
<dbReference type="SUPFAM" id="SSF52768">
    <property type="entry name" value="Arginase/deacetylase"/>
    <property type="match status" value="1"/>
</dbReference>
<feature type="domain" description="Histone deacetylase" evidence="3">
    <location>
        <begin position="23"/>
        <end position="283"/>
    </location>
</feature>
<dbReference type="Proteomes" id="UP000295468">
    <property type="component" value="Unassembled WGS sequence"/>
</dbReference>
<sequence length="300" mass="33780">MIRIAHHPIYAHPLPEGHRFPMLKYDLLPEQLVRQGTCTMEQFFSPEIIEEEHVFRAHKPEYYRDLVTQQLEPRAARKIGFPLSAALVKRELMIAQGTLQGCLYALKHGIAFNIAGGTHHAFSDRGEAFCLLNDQAIAAQYLLHSGKAAQILIIDLDVHQGNGTAEIFRENSSVFTFSVHGKSNYPFRKEESDLDIALPDNTDDETYLSIIGEKLPELFNRLQPDFVFYLCGVDVLAEDKLGRLGLSMEGARKRDELVLSLCHARKVPVQCSMGGGYAPDIRTIVNAHANTYQVARDLYE</sequence>
<dbReference type="InterPro" id="IPR023696">
    <property type="entry name" value="Ureohydrolase_dom_sf"/>
</dbReference>
<dbReference type="Gene3D" id="3.40.800.20">
    <property type="entry name" value="Histone deacetylase domain"/>
    <property type="match status" value="1"/>
</dbReference>
<comment type="similarity">
    <text evidence="1">Belongs to the histone deacetylase family.</text>
</comment>
<dbReference type="CDD" id="cd09993">
    <property type="entry name" value="HDAC_classIV"/>
    <property type="match status" value="1"/>
</dbReference>
<comment type="caution">
    <text evidence="4">The sequence shown here is derived from an EMBL/GenBank/DDBJ whole genome shotgun (WGS) entry which is preliminary data.</text>
</comment>
<organism evidence="4 5">
    <name type="scientific">Zeaxanthinibacter enoshimensis</name>
    <dbReference type="NCBI Taxonomy" id="392009"/>
    <lineage>
        <taxon>Bacteria</taxon>
        <taxon>Pseudomonadati</taxon>
        <taxon>Bacteroidota</taxon>
        <taxon>Flavobacteriia</taxon>
        <taxon>Flavobacteriales</taxon>
        <taxon>Flavobacteriaceae</taxon>
        <taxon>Zeaxanthinibacter</taxon>
    </lineage>
</organism>
<evidence type="ECO:0000259" key="3">
    <source>
        <dbReference type="Pfam" id="PF00850"/>
    </source>
</evidence>
<dbReference type="AlphaFoldDB" id="A0A4R6TSA8"/>
<proteinExistence type="inferred from homology"/>
<dbReference type="GO" id="GO:0040029">
    <property type="term" value="P:epigenetic regulation of gene expression"/>
    <property type="evidence" value="ECO:0007669"/>
    <property type="project" value="TreeGrafter"/>
</dbReference>
<keyword evidence="5" id="KW-1185">Reference proteome</keyword>
<dbReference type="PRINTS" id="PR01270">
    <property type="entry name" value="HDASUPER"/>
</dbReference>
<dbReference type="InterPro" id="IPR044150">
    <property type="entry name" value="HDAC_classIV"/>
</dbReference>